<feature type="transmembrane region" description="Helical" evidence="12">
    <location>
        <begin position="325"/>
        <end position="343"/>
    </location>
</feature>
<feature type="domain" description="Peptidase M12A" evidence="13">
    <location>
        <begin position="64"/>
        <end position="259"/>
    </location>
</feature>
<dbReference type="PANTHER" id="PTHR10127:SF818">
    <property type="entry name" value="ZINC METALLOPROTEINASE NAS-4"/>
    <property type="match status" value="1"/>
</dbReference>
<keyword evidence="12" id="KW-0812">Transmembrane</keyword>
<dbReference type="Pfam" id="PF01400">
    <property type="entry name" value="Astacin"/>
    <property type="match status" value="1"/>
</dbReference>
<dbReference type="STRING" id="318479.A0A3P7Q686"/>
<dbReference type="PROSITE" id="PS51864">
    <property type="entry name" value="ASTACIN"/>
    <property type="match status" value="1"/>
</dbReference>
<comment type="caution">
    <text evidence="10">Lacks conserved residue(s) required for the propagation of feature annotation.</text>
</comment>
<keyword evidence="5 10" id="KW-0862">Zinc</keyword>
<sequence>MFKVVDKSKKDSETSLSPVDFANVPKREIDLKSLGINVKPDPTLGNKIEGDIAVDAFSSRFRRGAVRQSFRRWPDGEIPYAISTQYGPYSRSIIANAMQEYHKKTCLRFVPRDPLRHRNYIYIYPDDGCYSLVGKSGGRQPLSLDSGCIQTGTIVHELMHVTGFFHEQSRSDRDKYISIIWENIMEGAEDQFEKYGTNVVDLLGEDYDYSSIMHYGPYAFTGNGRRTIVALKPGSGDMGQRRGFSTLDMKKLNKLYSCSDKTPSITTTAKPTEKCEDTHWRCVFWSMSIFSYCERSKQIAQVECRKSCGNCDSKLVEIEENKTNGFLFVRYFIIIFYILYFIINKIDSLP</sequence>
<dbReference type="OrthoDB" id="291007at2759"/>
<evidence type="ECO:0000256" key="9">
    <source>
        <dbReference type="ARBA" id="ARBA00023180"/>
    </source>
</evidence>
<evidence type="ECO:0000313" key="14">
    <source>
        <dbReference type="EMBL" id="VDN51021.1"/>
    </source>
</evidence>
<dbReference type="GO" id="GO:0006508">
    <property type="term" value="P:proteolysis"/>
    <property type="evidence" value="ECO:0007669"/>
    <property type="project" value="UniProtKB-KW"/>
</dbReference>
<evidence type="ECO:0000256" key="10">
    <source>
        <dbReference type="PROSITE-ProRule" id="PRU01211"/>
    </source>
</evidence>
<organism evidence="14 15">
    <name type="scientific">Dracunculus medinensis</name>
    <name type="common">Guinea worm</name>
    <dbReference type="NCBI Taxonomy" id="318479"/>
    <lineage>
        <taxon>Eukaryota</taxon>
        <taxon>Metazoa</taxon>
        <taxon>Ecdysozoa</taxon>
        <taxon>Nematoda</taxon>
        <taxon>Chromadorea</taxon>
        <taxon>Rhabditida</taxon>
        <taxon>Spirurina</taxon>
        <taxon>Dracunculoidea</taxon>
        <taxon>Dracunculidae</taxon>
        <taxon>Dracunculus</taxon>
    </lineage>
</organism>
<protein>
    <recommendedName>
        <fullName evidence="11">Metalloendopeptidase</fullName>
        <ecNumber evidence="11">3.4.24.-</ecNumber>
    </recommendedName>
</protein>
<dbReference type="InterPro" id="IPR024079">
    <property type="entry name" value="MetalloPept_cat_dom_sf"/>
</dbReference>
<evidence type="ECO:0000256" key="11">
    <source>
        <dbReference type="RuleBase" id="RU361183"/>
    </source>
</evidence>
<evidence type="ECO:0000256" key="7">
    <source>
        <dbReference type="ARBA" id="ARBA00023145"/>
    </source>
</evidence>
<dbReference type="SUPFAM" id="SSF55486">
    <property type="entry name" value="Metalloproteases ('zincins'), catalytic domain"/>
    <property type="match status" value="1"/>
</dbReference>
<dbReference type="InterPro" id="IPR001506">
    <property type="entry name" value="Peptidase_M12A"/>
</dbReference>
<dbReference type="GO" id="GO:0004222">
    <property type="term" value="F:metalloendopeptidase activity"/>
    <property type="evidence" value="ECO:0007669"/>
    <property type="project" value="UniProtKB-UniRule"/>
</dbReference>
<proteinExistence type="predicted"/>
<keyword evidence="12" id="KW-1133">Transmembrane helix</keyword>
<evidence type="ECO:0000256" key="2">
    <source>
        <dbReference type="ARBA" id="ARBA00022723"/>
    </source>
</evidence>
<dbReference type="FunFam" id="3.40.390.10:FF:000015">
    <property type="entry name" value="Meprin A subunit"/>
    <property type="match status" value="1"/>
</dbReference>
<keyword evidence="2 10" id="KW-0479">Metal-binding</keyword>
<evidence type="ECO:0000256" key="12">
    <source>
        <dbReference type="SAM" id="Phobius"/>
    </source>
</evidence>
<keyword evidence="8" id="KW-1015">Disulfide bond</keyword>
<keyword evidence="9" id="KW-0325">Glycoprotein</keyword>
<keyword evidence="3" id="KW-0732">Signal</keyword>
<keyword evidence="6 10" id="KW-0482">Metalloprotease</keyword>
<keyword evidence="12" id="KW-0472">Membrane</keyword>
<dbReference type="InterPro" id="IPR034035">
    <property type="entry name" value="Astacin-like_dom"/>
</dbReference>
<keyword evidence="4 10" id="KW-0378">Hydrolase</keyword>
<comment type="cofactor">
    <cofactor evidence="10 11">
        <name>Zn(2+)</name>
        <dbReference type="ChEBI" id="CHEBI:29105"/>
    </cofactor>
    <text evidence="10 11">Binds 1 zinc ion per subunit.</text>
</comment>
<dbReference type="SMART" id="SM00235">
    <property type="entry name" value="ZnMc"/>
    <property type="match status" value="1"/>
</dbReference>
<reference evidence="14 15" key="1">
    <citation type="submission" date="2018-11" db="EMBL/GenBank/DDBJ databases">
        <authorList>
            <consortium name="Pathogen Informatics"/>
        </authorList>
    </citation>
    <scope>NUCLEOTIDE SEQUENCE [LARGE SCALE GENOMIC DNA]</scope>
</reference>
<evidence type="ECO:0000256" key="3">
    <source>
        <dbReference type="ARBA" id="ARBA00022729"/>
    </source>
</evidence>
<dbReference type="PRINTS" id="PR00480">
    <property type="entry name" value="ASTACIN"/>
</dbReference>
<evidence type="ECO:0000256" key="1">
    <source>
        <dbReference type="ARBA" id="ARBA00022670"/>
    </source>
</evidence>
<gene>
    <name evidence="14" type="ORF">DME_LOCUS994</name>
</gene>
<dbReference type="PANTHER" id="PTHR10127">
    <property type="entry name" value="DISCOIDIN, CUB, EGF, LAMININ , AND ZINC METALLOPROTEASE DOMAIN CONTAINING"/>
    <property type="match status" value="1"/>
</dbReference>
<feature type="binding site" evidence="10">
    <location>
        <position position="166"/>
    </location>
    <ligand>
        <name>Zn(2+)</name>
        <dbReference type="ChEBI" id="CHEBI:29105"/>
        <note>catalytic</note>
    </ligand>
</feature>
<feature type="binding site" evidence="10">
    <location>
        <position position="156"/>
    </location>
    <ligand>
        <name>Zn(2+)</name>
        <dbReference type="ChEBI" id="CHEBI:29105"/>
        <note>catalytic</note>
    </ligand>
</feature>
<dbReference type="EMBL" id="UYYG01000011">
    <property type="protein sequence ID" value="VDN51021.1"/>
    <property type="molecule type" value="Genomic_DNA"/>
</dbReference>
<evidence type="ECO:0000259" key="13">
    <source>
        <dbReference type="PROSITE" id="PS51864"/>
    </source>
</evidence>
<evidence type="ECO:0000256" key="6">
    <source>
        <dbReference type="ARBA" id="ARBA00023049"/>
    </source>
</evidence>
<evidence type="ECO:0000256" key="8">
    <source>
        <dbReference type="ARBA" id="ARBA00023157"/>
    </source>
</evidence>
<keyword evidence="7" id="KW-0865">Zymogen</keyword>
<evidence type="ECO:0000313" key="15">
    <source>
        <dbReference type="Proteomes" id="UP000274756"/>
    </source>
</evidence>
<evidence type="ECO:0000256" key="4">
    <source>
        <dbReference type="ARBA" id="ARBA00022801"/>
    </source>
</evidence>
<feature type="active site" evidence="10">
    <location>
        <position position="157"/>
    </location>
</feature>
<name>A0A3P7Q686_DRAME</name>
<dbReference type="InterPro" id="IPR006026">
    <property type="entry name" value="Peptidase_Metallo"/>
</dbReference>
<keyword evidence="15" id="KW-1185">Reference proteome</keyword>
<dbReference type="EC" id="3.4.24.-" evidence="11"/>
<keyword evidence="1 10" id="KW-0645">Protease</keyword>
<dbReference type="CDD" id="cd04280">
    <property type="entry name" value="ZnMc_astacin_like"/>
    <property type="match status" value="1"/>
</dbReference>
<feature type="binding site" evidence="10">
    <location>
        <position position="160"/>
    </location>
    <ligand>
        <name>Zn(2+)</name>
        <dbReference type="ChEBI" id="CHEBI:29105"/>
        <note>catalytic</note>
    </ligand>
</feature>
<dbReference type="Gene3D" id="3.40.390.10">
    <property type="entry name" value="Collagenase (Catalytic Domain)"/>
    <property type="match status" value="1"/>
</dbReference>
<dbReference type="AlphaFoldDB" id="A0A3P7Q686"/>
<evidence type="ECO:0000256" key="5">
    <source>
        <dbReference type="ARBA" id="ARBA00022833"/>
    </source>
</evidence>
<dbReference type="Proteomes" id="UP000274756">
    <property type="component" value="Unassembled WGS sequence"/>
</dbReference>
<dbReference type="GO" id="GO:0008270">
    <property type="term" value="F:zinc ion binding"/>
    <property type="evidence" value="ECO:0007669"/>
    <property type="project" value="UniProtKB-UniRule"/>
</dbReference>
<accession>A0A3P7Q686</accession>